<reference evidence="2 3" key="1">
    <citation type="submission" date="2024-01" db="EMBL/GenBank/DDBJ databases">
        <title>The genomes of 5 underutilized Papilionoideae crops provide insights into root nodulation and disease resistanc.</title>
        <authorList>
            <person name="Jiang F."/>
        </authorList>
    </citation>
    <scope>NUCLEOTIDE SEQUENCE [LARGE SCALE GENOMIC DNA]</scope>
    <source>
        <strain evidence="2">JINMINGXINNONG_FW02</strain>
        <tissue evidence="2">Leaves</tissue>
    </source>
</reference>
<feature type="region of interest" description="Disordered" evidence="1">
    <location>
        <begin position="158"/>
        <end position="190"/>
    </location>
</feature>
<protein>
    <submittedName>
        <fullName evidence="2">Uncharacterized protein</fullName>
    </submittedName>
</protein>
<dbReference type="Proteomes" id="UP001374584">
    <property type="component" value="Unassembled WGS sequence"/>
</dbReference>
<comment type="caution">
    <text evidence="2">The sequence shown here is derived from an EMBL/GenBank/DDBJ whole genome shotgun (WGS) entry which is preliminary data.</text>
</comment>
<evidence type="ECO:0000313" key="3">
    <source>
        <dbReference type="Proteomes" id="UP001374584"/>
    </source>
</evidence>
<accession>A0AAN9N773</accession>
<feature type="compositionally biased region" description="Basic and acidic residues" evidence="1">
    <location>
        <begin position="1"/>
        <end position="11"/>
    </location>
</feature>
<gene>
    <name evidence="2" type="ORF">VNO80_09651</name>
</gene>
<proteinExistence type="predicted"/>
<feature type="compositionally biased region" description="Polar residues" evidence="1">
    <location>
        <begin position="169"/>
        <end position="182"/>
    </location>
</feature>
<dbReference type="EMBL" id="JAYMYR010000004">
    <property type="protein sequence ID" value="KAK7367636.1"/>
    <property type="molecule type" value="Genomic_DNA"/>
</dbReference>
<feature type="region of interest" description="Disordered" evidence="1">
    <location>
        <begin position="1"/>
        <end position="84"/>
    </location>
</feature>
<name>A0AAN9N773_PHACN</name>
<dbReference type="AlphaFoldDB" id="A0AAN9N773"/>
<feature type="compositionally biased region" description="Basic and acidic residues" evidence="1">
    <location>
        <begin position="60"/>
        <end position="71"/>
    </location>
</feature>
<keyword evidence="3" id="KW-1185">Reference proteome</keyword>
<sequence>MNPDDRKRRFNEAIVNMLYPSSPQRERELEPAEPLIDDSASDVISGTLDDGYDNSSTSVNEERDSDTEKLSRAQRKKIRKKKLKEEAVHRGKLIGPLLPLTSTQVTRDAPPVRSNAILLSMSCYVIDRVMYVVSDFYAAHLGLGDEADCGKSMKVKQRRMAKRLAKQKGNASTAENTNQSSAEDLKEARL</sequence>
<organism evidence="2 3">
    <name type="scientific">Phaseolus coccineus</name>
    <name type="common">Scarlet runner bean</name>
    <name type="synonym">Phaseolus multiflorus</name>
    <dbReference type="NCBI Taxonomy" id="3886"/>
    <lineage>
        <taxon>Eukaryota</taxon>
        <taxon>Viridiplantae</taxon>
        <taxon>Streptophyta</taxon>
        <taxon>Embryophyta</taxon>
        <taxon>Tracheophyta</taxon>
        <taxon>Spermatophyta</taxon>
        <taxon>Magnoliopsida</taxon>
        <taxon>eudicotyledons</taxon>
        <taxon>Gunneridae</taxon>
        <taxon>Pentapetalae</taxon>
        <taxon>rosids</taxon>
        <taxon>fabids</taxon>
        <taxon>Fabales</taxon>
        <taxon>Fabaceae</taxon>
        <taxon>Papilionoideae</taxon>
        <taxon>50 kb inversion clade</taxon>
        <taxon>NPAAA clade</taxon>
        <taxon>indigoferoid/millettioid clade</taxon>
        <taxon>Phaseoleae</taxon>
        <taxon>Phaseolus</taxon>
    </lineage>
</organism>
<feature type="compositionally biased region" description="Basic residues" evidence="1">
    <location>
        <begin position="72"/>
        <end position="82"/>
    </location>
</feature>
<evidence type="ECO:0000256" key="1">
    <source>
        <dbReference type="SAM" id="MobiDB-lite"/>
    </source>
</evidence>
<evidence type="ECO:0000313" key="2">
    <source>
        <dbReference type="EMBL" id="KAK7367636.1"/>
    </source>
</evidence>